<keyword evidence="3" id="KW-1185">Reference proteome</keyword>
<feature type="compositionally biased region" description="Basic and acidic residues" evidence="1">
    <location>
        <begin position="52"/>
        <end position="83"/>
    </location>
</feature>
<proteinExistence type="predicted"/>
<organism evidence="3">
    <name type="scientific">Camponotus floridanus</name>
    <name type="common">Florida carpenter ant</name>
    <dbReference type="NCBI Taxonomy" id="104421"/>
    <lineage>
        <taxon>Eukaryota</taxon>
        <taxon>Metazoa</taxon>
        <taxon>Ecdysozoa</taxon>
        <taxon>Arthropoda</taxon>
        <taxon>Hexapoda</taxon>
        <taxon>Insecta</taxon>
        <taxon>Pterygota</taxon>
        <taxon>Neoptera</taxon>
        <taxon>Endopterygota</taxon>
        <taxon>Hymenoptera</taxon>
        <taxon>Apocrita</taxon>
        <taxon>Aculeata</taxon>
        <taxon>Formicoidea</taxon>
        <taxon>Formicidae</taxon>
        <taxon>Formicinae</taxon>
        <taxon>Camponotus</taxon>
    </lineage>
</organism>
<sequence length="83" mass="9798">MESRRACGSSKEDRDGRMDKEKERGRIVVELREIRKVEELVKVMKRMASGQEKMEETEQGSKRSKVRKEEKDVEAQKSRVEGW</sequence>
<dbReference type="InParanoid" id="E2AX19"/>
<reference evidence="2 3" key="1">
    <citation type="journal article" date="2010" name="Science">
        <title>Genomic comparison of the ants Camponotus floridanus and Harpegnathos saltator.</title>
        <authorList>
            <person name="Bonasio R."/>
            <person name="Zhang G."/>
            <person name="Ye C."/>
            <person name="Mutti N.S."/>
            <person name="Fang X."/>
            <person name="Qin N."/>
            <person name="Donahue G."/>
            <person name="Yang P."/>
            <person name="Li Q."/>
            <person name="Li C."/>
            <person name="Zhang P."/>
            <person name="Huang Z."/>
            <person name="Berger S.L."/>
            <person name="Reinberg D."/>
            <person name="Wang J."/>
            <person name="Liebig J."/>
        </authorList>
    </citation>
    <scope>NUCLEOTIDE SEQUENCE [LARGE SCALE GENOMIC DNA]</scope>
    <source>
        <strain evidence="3">C129</strain>
    </source>
</reference>
<dbReference type="Proteomes" id="UP000000311">
    <property type="component" value="Unassembled WGS sequence"/>
</dbReference>
<evidence type="ECO:0000313" key="2">
    <source>
        <dbReference type="EMBL" id="EFN62019.1"/>
    </source>
</evidence>
<dbReference type="EMBL" id="GL443499">
    <property type="protein sequence ID" value="EFN62019.1"/>
    <property type="molecule type" value="Genomic_DNA"/>
</dbReference>
<gene>
    <name evidence="2" type="ORF">EAG_08490</name>
</gene>
<accession>E2AX19</accession>
<name>E2AX19_CAMFO</name>
<protein>
    <submittedName>
        <fullName evidence="2">Uncharacterized protein</fullName>
    </submittedName>
</protein>
<feature type="region of interest" description="Disordered" evidence="1">
    <location>
        <begin position="48"/>
        <end position="83"/>
    </location>
</feature>
<evidence type="ECO:0000256" key="1">
    <source>
        <dbReference type="SAM" id="MobiDB-lite"/>
    </source>
</evidence>
<evidence type="ECO:0000313" key="3">
    <source>
        <dbReference type="Proteomes" id="UP000000311"/>
    </source>
</evidence>
<feature type="region of interest" description="Disordered" evidence="1">
    <location>
        <begin position="1"/>
        <end position="24"/>
    </location>
</feature>
<dbReference type="AlphaFoldDB" id="E2AX19"/>